<dbReference type="PANTHER" id="PTHR30595">
    <property type="entry name" value="GLPR-RELATED TRANSCRIPTIONAL REPRESSOR"/>
    <property type="match status" value="1"/>
</dbReference>
<reference evidence="2 3" key="1">
    <citation type="journal article" date="2013" name="Genome Announc.">
        <title>Draft Genome Sequence of Rhodococcus ruber Strain BKS 20-38.</title>
        <authorList>
            <person name="Bala M."/>
            <person name="Kumar S."/>
            <person name="Raghava G.P."/>
            <person name="Mayilraj S."/>
        </authorList>
    </citation>
    <scope>NUCLEOTIDE SEQUENCE [LARGE SCALE GENOMIC DNA]</scope>
    <source>
        <strain evidence="2 3">BKS 20-38</strain>
    </source>
</reference>
<feature type="domain" description="Schlafen AlbA-2" evidence="1">
    <location>
        <begin position="29"/>
        <end position="163"/>
    </location>
</feature>
<dbReference type="PANTHER" id="PTHR30595:SF6">
    <property type="entry name" value="SCHLAFEN ALBA-2 DOMAIN-CONTAINING PROTEIN"/>
    <property type="match status" value="1"/>
</dbReference>
<evidence type="ECO:0000313" key="2">
    <source>
        <dbReference type="EMBL" id="EME65483.1"/>
    </source>
</evidence>
<evidence type="ECO:0000259" key="1">
    <source>
        <dbReference type="Pfam" id="PF04326"/>
    </source>
</evidence>
<dbReference type="InterPro" id="IPR007421">
    <property type="entry name" value="Schlafen_AlbA_2_dom"/>
</dbReference>
<protein>
    <submittedName>
        <fullName evidence="2">Response regulator receiver protein</fullName>
    </submittedName>
</protein>
<sequence length="166" mass="18288">MQIGLSGNSYELRYGHEPAQVLEMISTGESATVEFKSSVRVPLDQQVEENVIVESFIKAIAGFLNARGGTLLVGVQDSGSIIGLDYDLEKCGGSEDKLLRFVVDKINSYLGNVAGSVINTRYVIIRNKRILKIDVPRSGDLVFPVRSISGNSHQLYVRQGRTRRCL</sequence>
<dbReference type="Gene3D" id="3.30.950.30">
    <property type="entry name" value="Schlafen, AAA domain"/>
    <property type="match status" value="1"/>
</dbReference>
<dbReference type="Proteomes" id="UP000011731">
    <property type="component" value="Unassembled WGS sequence"/>
</dbReference>
<keyword evidence="3" id="KW-1185">Reference proteome</keyword>
<name>M2ZXM1_9NOCA</name>
<dbReference type="InterPro" id="IPR038461">
    <property type="entry name" value="Schlafen_AlbA_2_dom_sf"/>
</dbReference>
<organism evidence="2 3">
    <name type="scientific">Rhodococcus ruber BKS 20-38</name>
    <dbReference type="NCBI Taxonomy" id="1278076"/>
    <lineage>
        <taxon>Bacteria</taxon>
        <taxon>Bacillati</taxon>
        <taxon>Actinomycetota</taxon>
        <taxon>Actinomycetes</taxon>
        <taxon>Mycobacteriales</taxon>
        <taxon>Nocardiaceae</taxon>
        <taxon>Rhodococcus</taxon>
    </lineage>
</organism>
<dbReference type="EMBL" id="AOEX01000032">
    <property type="protein sequence ID" value="EME65483.1"/>
    <property type="molecule type" value="Genomic_DNA"/>
</dbReference>
<dbReference type="Pfam" id="PF04326">
    <property type="entry name" value="SLFN_AlbA_2"/>
    <property type="match status" value="1"/>
</dbReference>
<evidence type="ECO:0000313" key="3">
    <source>
        <dbReference type="Proteomes" id="UP000011731"/>
    </source>
</evidence>
<proteinExistence type="predicted"/>
<dbReference type="PATRIC" id="fig|1278076.4.peg.2263"/>
<dbReference type="AlphaFoldDB" id="M2ZXM1"/>
<accession>M2ZXM1</accession>
<gene>
    <name evidence="2" type="ORF">G352_10867</name>
</gene>
<comment type="caution">
    <text evidence="2">The sequence shown here is derived from an EMBL/GenBank/DDBJ whole genome shotgun (WGS) entry which is preliminary data.</text>
</comment>